<name>A0A0N4UZK7_ENTVE</name>
<feature type="signal peptide" evidence="1">
    <location>
        <begin position="1"/>
        <end position="18"/>
    </location>
</feature>
<dbReference type="EMBL" id="UXUI01007447">
    <property type="protein sequence ID" value="VDD87629.1"/>
    <property type="molecule type" value="Genomic_DNA"/>
</dbReference>
<organism evidence="4">
    <name type="scientific">Enterobius vermicularis</name>
    <name type="common">Human pinworm</name>
    <dbReference type="NCBI Taxonomy" id="51028"/>
    <lineage>
        <taxon>Eukaryota</taxon>
        <taxon>Metazoa</taxon>
        <taxon>Ecdysozoa</taxon>
        <taxon>Nematoda</taxon>
        <taxon>Chromadorea</taxon>
        <taxon>Rhabditida</taxon>
        <taxon>Spirurina</taxon>
        <taxon>Oxyuridomorpha</taxon>
        <taxon>Oxyuroidea</taxon>
        <taxon>Oxyuridae</taxon>
        <taxon>Enterobius</taxon>
    </lineage>
</organism>
<evidence type="ECO:0000256" key="1">
    <source>
        <dbReference type="SAM" id="SignalP"/>
    </source>
</evidence>
<accession>A0A0N4UZK7</accession>
<feature type="chain" id="PRO_5043122555" evidence="1">
    <location>
        <begin position="19"/>
        <end position="268"/>
    </location>
</feature>
<dbReference type="WBParaSite" id="EVEC_0000306401-mRNA-1">
    <property type="protein sequence ID" value="EVEC_0000306401-mRNA-1"/>
    <property type="gene ID" value="EVEC_0000306401"/>
</dbReference>
<evidence type="ECO:0000313" key="3">
    <source>
        <dbReference type="Proteomes" id="UP000274131"/>
    </source>
</evidence>
<evidence type="ECO:0000313" key="4">
    <source>
        <dbReference type="WBParaSite" id="EVEC_0000306401-mRNA-1"/>
    </source>
</evidence>
<reference evidence="4" key="1">
    <citation type="submission" date="2017-02" db="UniProtKB">
        <authorList>
            <consortium name="WormBaseParasite"/>
        </authorList>
    </citation>
    <scope>IDENTIFICATION</scope>
</reference>
<reference evidence="2 3" key="2">
    <citation type="submission" date="2018-10" db="EMBL/GenBank/DDBJ databases">
        <authorList>
            <consortium name="Pathogen Informatics"/>
        </authorList>
    </citation>
    <scope>NUCLEOTIDE SEQUENCE [LARGE SCALE GENOMIC DNA]</scope>
</reference>
<protein>
    <submittedName>
        <fullName evidence="4">CC domain-containing protein</fullName>
    </submittedName>
</protein>
<keyword evidence="3" id="KW-1185">Reference proteome</keyword>
<evidence type="ECO:0000313" key="2">
    <source>
        <dbReference type="EMBL" id="VDD87629.1"/>
    </source>
</evidence>
<gene>
    <name evidence="2" type="ORF">EVEC_LOCUS2772</name>
</gene>
<dbReference type="Proteomes" id="UP000274131">
    <property type="component" value="Unassembled WGS sequence"/>
</dbReference>
<keyword evidence="1" id="KW-0732">Signal</keyword>
<proteinExistence type="predicted"/>
<dbReference type="AlphaFoldDB" id="A0A0N4UZK7"/>
<sequence length="268" mass="27798">MSASLLLLPVFIIRFVICLPTPNCIGSSCISSSVSCIDGSCNNNASATPTNLPSSVCADGNCDGNIVSLPASYPCFGPNCKKAYYNNYQSVQQSSPCSGVNCLSLYPALSPCIGSDCALSAYGTQLNPCVGLGCLLLSGSQTSTPCIGSHCGYSSSQSTIQFIPCIDGNCATALCSDPSCLTLLQPIYIASTNPYYYNNHATLYGPCYGSNCATRSPSPPYPPSSLADPARSISNSCIPGTPGCTSTGYTSKTPLFTYLQGTLSNQQK</sequence>